<dbReference type="PROSITE" id="PS50082">
    <property type="entry name" value="WD_REPEATS_2"/>
    <property type="match status" value="4"/>
</dbReference>
<keyword evidence="11" id="KW-0677">Repeat</keyword>
<dbReference type="FunFam" id="3.20.20.70:FF:000036">
    <property type="entry name" value="Lipoyl synthase, mitochondrial"/>
    <property type="match status" value="1"/>
</dbReference>
<dbReference type="InterPro" id="IPR019775">
    <property type="entry name" value="WD40_repeat_CS"/>
</dbReference>
<dbReference type="NCBIfam" id="NF004019">
    <property type="entry name" value="PRK05481.1"/>
    <property type="match status" value="1"/>
</dbReference>
<comment type="function">
    <text evidence="16">Catalyzes the radical-mediated insertion of two sulfur atoms into the C-6 and C-8 positions of the octanoyl moiety bound to the lipoyl domains of lipoate-dependent enzymes, thereby converting the octanoylated domains into lipoylated derivatives.</text>
</comment>
<keyword evidence="3 16" id="KW-0004">4Fe-4S</keyword>
<dbReference type="InterPro" id="IPR003698">
    <property type="entry name" value="Lipoyl_synth"/>
</dbReference>
<dbReference type="FunFam" id="2.130.10.10:FF:000087">
    <property type="entry name" value="WD repeat-containing protein 26 homolog"/>
    <property type="match status" value="1"/>
</dbReference>
<dbReference type="SFLD" id="SFLDS00029">
    <property type="entry name" value="Radical_SAM"/>
    <property type="match status" value="1"/>
</dbReference>
<dbReference type="Gene3D" id="3.20.20.70">
    <property type="entry name" value="Aldolase class I"/>
    <property type="match status" value="1"/>
</dbReference>
<keyword evidence="7 16" id="KW-0934">Plastid</keyword>
<dbReference type="GO" id="GO:0016992">
    <property type="term" value="F:lipoate synthase activity"/>
    <property type="evidence" value="ECO:0007669"/>
    <property type="project" value="UniProtKB-UniRule"/>
</dbReference>
<dbReference type="InterPro" id="IPR001680">
    <property type="entry name" value="WD40_rpt"/>
</dbReference>
<dbReference type="UniPathway" id="UPA00538">
    <property type="reaction ID" value="UER00593"/>
</dbReference>
<organism evidence="21 22">
    <name type="scientific">Cannabis sativa</name>
    <name type="common">Hemp</name>
    <name type="synonym">Marijuana</name>
    <dbReference type="NCBI Taxonomy" id="3483"/>
    <lineage>
        <taxon>Eukaryota</taxon>
        <taxon>Viridiplantae</taxon>
        <taxon>Streptophyta</taxon>
        <taxon>Embryophyta</taxon>
        <taxon>Tracheophyta</taxon>
        <taxon>Spermatophyta</taxon>
        <taxon>Magnoliopsida</taxon>
        <taxon>eudicotyledons</taxon>
        <taxon>Gunneridae</taxon>
        <taxon>Pentapetalae</taxon>
        <taxon>rosids</taxon>
        <taxon>fabids</taxon>
        <taxon>Rosales</taxon>
        <taxon>Cannabaceae</taxon>
        <taxon>Cannabis</taxon>
    </lineage>
</organism>
<dbReference type="EMBL" id="UZAU01000640">
    <property type="status" value="NOT_ANNOTATED_CDS"/>
    <property type="molecule type" value="Genomic_DNA"/>
</dbReference>
<evidence type="ECO:0000256" key="14">
    <source>
        <dbReference type="ARBA" id="ARBA00047326"/>
    </source>
</evidence>
<evidence type="ECO:0000256" key="11">
    <source>
        <dbReference type="ARBA" id="ARBA00022737"/>
    </source>
</evidence>
<dbReference type="CDD" id="cd00200">
    <property type="entry name" value="WD40"/>
    <property type="match status" value="1"/>
</dbReference>
<evidence type="ECO:0000256" key="9">
    <source>
        <dbReference type="ARBA" id="ARBA00022691"/>
    </source>
</evidence>
<feature type="binding site" evidence="16">
    <location>
        <position position="144"/>
    </location>
    <ligand>
        <name>[4Fe-4S] cluster</name>
        <dbReference type="ChEBI" id="CHEBI:49883"/>
        <label>2</label>
        <note>4Fe-4S-S-AdoMet</note>
    </ligand>
</feature>
<feature type="repeat" description="WD" evidence="17">
    <location>
        <begin position="881"/>
        <end position="923"/>
    </location>
</feature>
<dbReference type="NCBIfam" id="NF009544">
    <property type="entry name" value="PRK12928.1"/>
    <property type="match status" value="1"/>
</dbReference>
<dbReference type="Gene3D" id="2.130.10.10">
    <property type="entry name" value="YVTN repeat-like/Quinoprotein amine dehydrogenase"/>
    <property type="match status" value="2"/>
</dbReference>
<dbReference type="GO" id="GO:0051539">
    <property type="term" value="F:4 iron, 4 sulfur cluster binding"/>
    <property type="evidence" value="ECO:0007669"/>
    <property type="project" value="UniProtKB-UniRule"/>
</dbReference>
<keyword evidence="22" id="KW-1185">Reference proteome</keyword>
<dbReference type="InterPro" id="IPR051350">
    <property type="entry name" value="WD_repeat-ST_regulator"/>
</dbReference>
<evidence type="ECO:0000259" key="20">
    <source>
        <dbReference type="PROSITE" id="PS51918"/>
    </source>
</evidence>
<reference evidence="21" key="1">
    <citation type="submission" date="2018-11" db="EMBL/GenBank/DDBJ databases">
        <authorList>
            <person name="Grassa J C."/>
        </authorList>
    </citation>
    <scope>NUCLEOTIDE SEQUENCE [LARGE SCALE GENOMIC DNA]</scope>
</reference>
<dbReference type="InterPro" id="IPR007197">
    <property type="entry name" value="rSAM"/>
</dbReference>
<dbReference type="SFLD" id="SFLDF00271">
    <property type="entry name" value="lipoyl_synthase"/>
    <property type="match status" value="1"/>
</dbReference>
<comment type="caution">
    <text evidence="16">Lacks conserved residue(s) required for the propagation of feature annotation.</text>
</comment>
<dbReference type="InterPro" id="IPR006595">
    <property type="entry name" value="CTLH_C"/>
</dbReference>
<comment type="subunit">
    <text evidence="15">Interacts with RANBPM.</text>
</comment>
<evidence type="ECO:0000256" key="3">
    <source>
        <dbReference type="ARBA" id="ARBA00022485"/>
    </source>
</evidence>
<evidence type="ECO:0000256" key="8">
    <source>
        <dbReference type="ARBA" id="ARBA00022679"/>
    </source>
</evidence>
<feature type="domain" description="Radical SAM core" evidence="20">
    <location>
        <begin position="120"/>
        <end position="341"/>
    </location>
</feature>
<dbReference type="Proteomes" id="UP000596661">
    <property type="component" value="Chromosome 7"/>
</dbReference>
<name>A0A803Q5L8_CANSA</name>
<feature type="binding site" evidence="16">
    <location>
        <position position="141"/>
    </location>
    <ligand>
        <name>[4Fe-4S] cluster</name>
        <dbReference type="ChEBI" id="CHEBI:49883"/>
        <label>2</label>
        <note>4Fe-4S-S-AdoMet</note>
    </ligand>
</feature>
<evidence type="ECO:0000256" key="17">
    <source>
        <dbReference type="PROSITE-ProRule" id="PRU00221"/>
    </source>
</evidence>
<dbReference type="Pfam" id="PF04055">
    <property type="entry name" value="Radical_SAM"/>
    <property type="match status" value="1"/>
</dbReference>
<keyword evidence="8 16" id="KW-0808">Transferase</keyword>
<dbReference type="InterPro" id="IPR036322">
    <property type="entry name" value="WD40_repeat_dom_sf"/>
</dbReference>
<dbReference type="HAMAP" id="MF_00206">
    <property type="entry name" value="Lipoyl_synth"/>
    <property type="match status" value="1"/>
</dbReference>
<sequence length="1250" mass="139646">MLQQFRHGIPIPIPISSSNSSASTSSASSFSISVPFPNSHLTKPFHSLLQIQCKAVDSKPLPAVGPYTGRDPNVQKPPWLKQRAPQGEKFQEVKESISRLKLNTVCEEAQCPNIGECWNGGGDGVATATIMLLGDTCTRGCRFCAVKTSRNPPPPDPNEPQNTAIAIASWGVDYIVLTSVDRDDIPDGGSGHFAETVKAMKNLKPEIMVECLTSDFRGDLTAVDTLVHSGLDVFAHNVETVKRLQRIVRDPRAGYEQSLSVLKHAKVSKEGMITKSSIMLGLGESDDELKEAMADLRAIDVDILTLGQYLQPTPLHLTVKEYVTPEKFAFWKEYGESIGFRYVASGPLKTHGVWYFMGGMEDTDPPLKRVKYPLEEPKIFLEDSSRTSSIAYSLGDLMAKSLLSQGDEEMLGSNGIIRKTEFVKIITKALYSLKYTKTGAILEDESGIPLHSLFVNEFMQQVVDGMWDDSLATLQKIDLIDENTFKLATFLIKEQKFLELLKIGNLDGALATLRNELVPIHINISRVHELAACIVAPFSGLSLCLLSQDAEVAKSRSKLLEKLQKLLPAAVMVPDRRLEYLVEQALDVQCDACEFHNTSTSELSLYSNHHCGKNKIPNQTLQVLRAHSDEVWFLQFSHSGKYLASSSKDQSAIIWEVKEDGQMSLKHVLTGHRKPVSIVSWSPDDHQLLTCGLEEVVRRWDVTSGDCLHVYEKNGIGLVSCGWFANGQGIFSGMTDKSICLWDLDGKELECWKGQRTLKISDMAVTGDGKKIISICRQTAILLLDREANYERLIEEEEVITSFSLSKDNKFLLVSLINQEIHLWNLDGEIKILAKYKGHKRTRFIIRSCFGGLEQVFVASGSEDSQVYIWHRDSGELIMSLPGHSGAVNCVSWSPANLQMLASASDDRTIRIWGLENQPNLMRGKVGQNNGAAIHNHSNCLVKIPYERECILASIPVIADYFEVCPYQINPNGYQILPTFFIFYRLRDWPIPTSHEINFLSDLKRIPTCKKNSFYHFYQYNVYIGNITKNMKHRADAMLNDINIQERDGKMLFTDDIFRRVDEESSHSGTIVGFDVASKDDGVGFGDEAKTEPLGQIEDKMSFLDVMASCAKRKKPITRTDDPPEVVQAIHVASSGPPKKSRKKDKTVVSKNPSTVKIHARKKISSNDREKSLNNELLTPRRKTSEVEESLRQCEWHANEDALCDISSDLNGDVLVVGNIAGVEGYNPEHPNLAALEDIQYHMPDTYKIN</sequence>
<dbReference type="PANTHER" id="PTHR22838">
    <property type="entry name" value="WD REPEAT PROTEIN 26-RELATED"/>
    <property type="match status" value="1"/>
</dbReference>
<dbReference type="InterPro" id="IPR058240">
    <property type="entry name" value="rSAM_sf"/>
</dbReference>
<dbReference type="PROSITE" id="PS50294">
    <property type="entry name" value="WD_REPEATS_REGION"/>
    <property type="match status" value="3"/>
</dbReference>
<evidence type="ECO:0000256" key="6">
    <source>
        <dbReference type="ARBA" id="ARBA00022574"/>
    </source>
</evidence>
<dbReference type="NCBIfam" id="TIGR00510">
    <property type="entry name" value="lipA"/>
    <property type="match status" value="1"/>
</dbReference>
<reference evidence="21" key="2">
    <citation type="submission" date="2021-03" db="UniProtKB">
        <authorList>
            <consortium name="EnsemblPlants"/>
        </authorList>
    </citation>
    <scope>IDENTIFICATION</scope>
</reference>
<dbReference type="SMART" id="SM00668">
    <property type="entry name" value="CTLH"/>
    <property type="match status" value="1"/>
</dbReference>
<dbReference type="InterPro" id="IPR031691">
    <property type="entry name" value="LIAS_N"/>
</dbReference>
<keyword evidence="10 16" id="KW-0479">Metal-binding</keyword>
<dbReference type="AlphaFoldDB" id="A0A803Q5L8"/>
<protein>
    <recommendedName>
        <fullName evidence="16">Lipoyl synthase, chloroplastic</fullName>
        <ecNumber evidence="16">2.8.1.8</ecNumber>
    </recommendedName>
    <alternativeName>
        <fullName evidence="16">Lipoate synthase</fullName>
        <shortName evidence="16">LS</shortName>
        <shortName evidence="16">Lip-syn</shortName>
    </alternativeName>
    <alternativeName>
        <fullName evidence="16">Lipoate synthase, plastidial</fullName>
        <shortName evidence="16">LIP1p</shortName>
    </alternativeName>
    <alternativeName>
        <fullName evidence="16">Lipoic acid synthase</fullName>
    </alternativeName>
</protein>
<dbReference type="PANTHER" id="PTHR22838:SF6">
    <property type="entry name" value="WD REPEAT-CONTAINING PROTEIN 26 HOMOLOG"/>
    <property type="match status" value="1"/>
</dbReference>
<evidence type="ECO:0000256" key="10">
    <source>
        <dbReference type="ARBA" id="ARBA00022723"/>
    </source>
</evidence>
<comment type="catalytic activity">
    <reaction evidence="14 16">
        <text>[[Fe-S] cluster scaffold protein carrying a second [4Fe-4S](2+) cluster] + N(6)-octanoyl-L-lysyl-[protein] + 2 oxidized [2Fe-2S]-[ferredoxin] + 2 S-adenosyl-L-methionine + 4 H(+) = [[Fe-S] cluster scaffold protein] + N(6)-[(R)-dihydrolipoyl]-L-lysyl-[protein] + 4 Fe(3+) + 2 hydrogen sulfide + 2 5'-deoxyadenosine + 2 L-methionine + 2 reduced [2Fe-2S]-[ferredoxin]</text>
        <dbReference type="Rhea" id="RHEA:16585"/>
        <dbReference type="Rhea" id="RHEA-COMP:9928"/>
        <dbReference type="Rhea" id="RHEA-COMP:10000"/>
        <dbReference type="Rhea" id="RHEA-COMP:10001"/>
        <dbReference type="Rhea" id="RHEA-COMP:10475"/>
        <dbReference type="Rhea" id="RHEA-COMP:14568"/>
        <dbReference type="Rhea" id="RHEA-COMP:14569"/>
        <dbReference type="ChEBI" id="CHEBI:15378"/>
        <dbReference type="ChEBI" id="CHEBI:17319"/>
        <dbReference type="ChEBI" id="CHEBI:29034"/>
        <dbReference type="ChEBI" id="CHEBI:29919"/>
        <dbReference type="ChEBI" id="CHEBI:33722"/>
        <dbReference type="ChEBI" id="CHEBI:33737"/>
        <dbReference type="ChEBI" id="CHEBI:33738"/>
        <dbReference type="ChEBI" id="CHEBI:57844"/>
        <dbReference type="ChEBI" id="CHEBI:59789"/>
        <dbReference type="ChEBI" id="CHEBI:78809"/>
        <dbReference type="ChEBI" id="CHEBI:83100"/>
        <dbReference type="EC" id="2.8.1.8"/>
    </reaction>
</comment>
<dbReference type="PROSITE" id="PS50897">
    <property type="entry name" value="CTLH"/>
    <property type="match status" value="1"/>
</dbReference>
<feature type="repeat" description="WD" evidence="17">
    <location>
        <begin position="669"/>
        <end position="710"/>
    </location>
</feature>
<evidence type="ECO:0000256" key="4">
    <source>
        <dbReference type="ARBA" id="ARBA00022490"/>
    </source>
</evidence>
<dbReference type="GO" id="GO:0046872">
    <property type="term" value="F:metal ion binding"/>
    <property type="evidence" value="ECO:0007669"/>
    <property type="project" value="UniProtKB-KW"/>
</dbReference>
<keyword evidence="6 17" id="KW-0853">WD repeat</keyword>
<dbReference type="Gramene" id="evm.model.07.583">
    <property type="protein sequence ID" value="cds.evm.model.07.583"/>
    <property type="gene ID" value="evm.TU.07.583"/>
</dbReference>
<feature type="region of interest" description="Disordered" evidence="18">
    <location>
        <begin position="1132"/>
        <end position="1156"/>
    </location>
</feature>
<dbReference type="CDD" id="cd01335">
    <property type="entry name" value="Radical_SAM"/>
    <property type="match status" value="1"/>
</dbReference>
<feature type="binding site" evidence="16">
    <location>
        <position position="111"/>
    </location>
    <ligand>
        <name>[4Fe-4S] cluster</name>
        <dbReference type="ChEBI" id="CHEBI:49883"/>
        <label>1</label>
    </ligand>
</feature>
<keyword evidence="5 16" id="KW-0150">Chloroplast</keyword>
<feature type="region of interest" description="Disordered" evidence="18">
    <location>
        <begin position="67"/>
        <end position="87"/>
    </location>
</feature>
<dbReference type="InterPro" id="IPR015943">
    <property type="entry name" value="WD40/YVTN_repeat-like_dom_sf"/>
</dbReference>
<dbReference type="GO" id="GO:0009249">
    <property type="term" value="P:protein lipoylation"/>
    <property type="evidence" value="ECO:0007669"/>
    <property type="project" value="UniProtKB-UniRule"/>
</dbReference>
<evidence type="ECO:0000256" key="13">
    <source>
        <dbReference type="ARBA" id="ARBA00023014"/>
    </source>
</evidence>
<evidence type="ECO:0000256" key="5">
    <source>
        <dbReference type="ARBA" id="ARBA00022528"/>
    </source>
</evidence>
<dbReference type="Pfam" id="PF00400">
    <property type="entry name" value="WD40"/>
    <property type="match status" value="5"/>
</dbReference>
<comment type="cofactor">
    <cofactor evidence="16">
        <name>[4Fe-4S] cluster</name>
        <dbReference type="ChEBI" id="CHEBI:49883"/>
    </cofactor>
    <text evidence="16">Binds 2 [4Fe-4S] clusters per subunit. One cluster is coordinated with 3 cysteines and an exchangeable S-adenosyl-L-methionine.</text>
</comment>
<evidence type="ECO:0000256" key="15">
    <source>
        <dbReference type="ARBA" id="ARBA00065067"/>
    </source>
</evidence>
<dbReference type="SMART" id="SM00320">
    <property type="entry name" value="WD40"/>
    <property type="match status" value="7"/>
</dbReference>
<dbReference type="InterPro" id="IPR027526">
    <property type="entry name" value="Lipoyl_synth_chlpt"/>
</dbReference>
<keyword evidence="4" id="KW-0963">Cytoplasm</keyword>
<dbReference type="EC" id="2.8.1.8" evidence="16"/>
<dbReference type="GO" id="GO:0009507">
    <property type="term" value="C:chloroplast"/>
    <property type="evidence" value="ECO:0007669"/>
    <property type="project" value="UniProtKB-SubCell"/>
</dbReference>
<evidence type="ECO:0000256" key="2">
    <source>
        <dbReference type="ARBA" id="ARBA00004496"/>
    </source>
</evidence>
<dbReference type="SMART" id="SM00729">
    <property type="entry name" value="Elp3"/>
    <property type="match status" value="1"/>
</dbReference>
<dbReference type="PROSITE" id="PS00678">
    <property type="entry name" value="WD_REPEATS_1"/>
    <property type="match status" value="1"/>
</dbReference>
<dbReference type="SUPFAM" id="SSF50978">
    <property type="entry name" value="WD40 repeat-like"/>
    <property type="match status" value="1"/>
</dbReference>
<comment type="similarity">
    <text evidence="16">Belongs to the radical SAM superfamily. Lipoyl synthase family.</text>
</comment>
<dbReference type="EnsemblPlants" id="evm.model.07.583">
    <property type="protein sequence ID" value="cds.evm.model.07.583"/>
    <property type="gene ID" value="evm.TU.07.583"/>
</dbReference>
<comment type="pathway">
    <text evidence="16">Protein modification; protein lipoylation via endogenous pathway; protein N(6)-(lipoyl)lysine from octanoyl-[acyl-carrier-protein]: step 2/2.</text>
</comment>
<keyword evidence="12 16" id="KW-0408">Iron</keyword>
<evidence type="ECO:0000256" key="7">
    <source>
        <dbReference type="ARBA" id="ARBA00022640"/>
    </source>
</evidence>
<feature type="repeat" description="WD" evidence="17">
    <location>
        <begin position="857"/>
        <end position="880"/>
    </location>
</feature>
<dbReference type="Pfam" id="PF23627">
    <property type="entry name" value="LisH_WDR26"/>
    <property type="match status" value="1"/>
</dbReference>
<evidence type="ECO:0000256" key="16">
    <source>
        <dbReference type="HAMAP-Rule" id="MF_03129"/>
    </source>
</evidence>
<proteinExistence type="inferred from homology"/>
<feature type="binding site" evidence="16">
    <location>
        <position position="137"/>
    </location>
    <ligand>
        <name>[4Fe-4S] cluster</name>
        <dbReference type="ChEBI" id="CHEBI:49883"/>
        <label>2</label>
        <note>4Fe-4S-S-AdoMet</note>
    </ligand>
</feature>
<evidence type="ECO:0000313" key="21">
    <source>
        <dbReference type="EnsemblPlants" id="cds.evm.model.07.583"/>
    </source>
</evidence>
<evidence type="ECO:0000256" key="1">
    <source>
        <dbReference type="ARBA" id="ARBA00004229"/>
    </source>
</evidence>
<keyword evidence="9 16" id="KW-0949">S-adenosyl-L-methionine</keyword>
<feature type="domain" description="CTLH" evidence="19">
    <location>
        <begin position="451"/>
        <end position="508"/>
    </location>
</feature>
<dbReference type="InterPro" id="IPR006638">
    <property type="entry name" value="Elp3/MiaA/NifB-like_rSAM"/>
</dbReference>
<dbReference type="HAMAP" id="MF_03129">
    <property type="entry name" value="Lipoyl_synth_plantC"/>
    <property type="match status" value="1"/>
</dbReference>
<feature type="repeat" description="WD" evidence="17">
    <location>
        <begin position="624"/>
        <end position="665"/>
    </location>
</feature>
<feature type="binding site" evidence="16">
    <location>
        <position position="106"/>
    </location>
    <ligand>
        <name>[4Fe-4S] cluster</name>
        <dbReference type="ChEBI" id="CHEBI:49883"/>
        <label>1</label>
    </ligand>
</feature>
<keyword evidence="13 16" id="KW-0411">Iron-sulfur</keyword>
<comment type="subcellular location">
    <subcellularLocation>
        <location evidence="2">Cytoplasm</location>
    </subcellularLocation>
    <subcellularLocation>
        <location evidence="1 16">Plastid</location>
        <location evidence="1 16">Chloroplast</location>
    </subcellularLocation>
</comment>
<evidence type="ECO:0000256" key="18">
    <source>
        <dbReference type="SAM" id="MobiDB-lite"/>
    </source>
</evidence>
<evidence type="ECO:0000256" key="12">
    <source>
        <dbReference type="ARBA" id="ARBA00023004"/>
    </source>
</evidence>
<dbReference type="Pfam" id="PF16881">
    <property type="entry name" value="LIAS_N"/>
    <property type="match status" value="1"/>
</dbReference>
<dbReference type="PROSITE" id="PS51918">
    <property type="entry name" value="RADICAL_SAM"/>
    <property type="match status" value="1"/>
</dbReference>
<dbReference type="InterPro" id="IPR013785">
    <property type="entry name" value="Aldolase_TIM"/>
</dbReference>
<dbReference type="GO" id="GO:0005739">
    <property type="term" value="C:mitochondrion"/>
    <property type="evidence" value="ECO:0007669"/>
    <property type="project" value="UniProtKB-ARBA"/>
</dbReference>
<evidence type="ECO:0000313" key="22">
    <source>
        <dbReference type="Proteomes" id="UP000596661"/>
    </source>
</evidence>
<dbReference type="SFLD" id="SFLDG01058">
    <property type="entry name" value="lipoyl_synthase_like"/>
    <property type="match status" value="1"/>
</dbReference>
<gene>
    <name evidence="16" type="primary">LIP1P</name>
</gene>
<evidence type="ECO:0000259" key="19">
    <source>
        <dbReference type="PROSITE" id="PS50897"/>
    </source>
</evidence>
<dbReference type="SUPFAM" id="SSF102114">
    <property type="entry name" value="Radical SAM enzymes"/>
    <property type="match status" value="1"/>
</dbReference>
<feature type="binding site" evidence="16">
    <location>
        <position position="117"/>
    </location>
    <ligand>
        <name>[4Fe-4S] cluster</name>
        <dbReference type="ChEBI" id="CHEBI:49883"/>
        <label>1</label>
    </ligand>
</feature>
<accession>A0A803Q5L8</accession>